<keyword evidence="5" id="KW-1185">Reference proteome</keyword>
<dbReference type="RefSeq" id="WP_264845186.1">
    <property type="nucleotide sequence ID" value="NZ_BPMA01000006.1"/>
</dbReference>
<comment type="caution">
    <text evidence="2">The sequence shown here is derived from an EMBL/GenBank/DDBJ whole genome shotgun (WGS) entry which is preliminary data.</text>
</comment>
<name>A0AAV5AV79_9FLAO</name>
<dbReference type="Proteomes" id="UP001207736">
    <property type="component" value="Unassembled WGS sequence"/>
</dbReference>
<gene>
    <name evidence="2" type="ORF">RCZ15_05550</name>
    <name evidence="3" type="ORF">RCZ16_12540</name>
</gene>
<evidence type="ECO:0000256" key="1">
    <source>
        <dbReference type="SAM" id="Phobius"/>
    </source>
</evidence>
<proteinExistence type="predicted"/>
<evidence type="ECO:0000313" key="2">
    <source>
        <dbReference type="EMBL" id="GJM49580.1"/>
    </source>
</evidence>
<keyword evidence="1" id="KW-1133">Transmembrane helix</keyword>
<organism evidence="2 4">
    <name type="scientific">Capnocytophaga catalasegens</name>
    <dbReference type="NCBI Taxonomy" id="1004260"/>
    <lineage>
        <taxon>Bacteria</taxon>
        <taxon>Pseudomonadati</taxon>
        <taxon>Bacteroidota</taxon>
        <taxon>Flavobacteriia</taxon>
        <taxon>Flavobacteriales</taxon>
        <taxon>Flavobacteriaceae</taxon>
        <taxon>Capnocytophaga</taxon>
    </lineage>
</organism>
<evidence type="ECO:0000313" key="5">
    <source>
        <dbReference type="Proteomes" id="UP001208692"/>
    </source>
</evidence>
<dbReference type="EMBL" id="BQKA01000011">
    <property type="protein sequence ID" value="GJM49580.1"/>
    <property type="molecule type" value="Genomic_DNA"/>
</dbReference>
<evidence type="ECO:0008006" key="6">
    <source>
        <dbReference type="Google" id="ProtNLM"/>
    </source>
</evidence>
<reference evidence="2 5" key="1">
    <citation type="submission" date="2021-11" db="EMBL/GenBank/DDBJ databases">
        <title>Draft genome sequence of Capnocytophaga sp. strain KC07075 isolated from cat oral cavity.</title>
        <authorList>
            <person name="Suzuki M."/>
            <person name="Imaoka K."/>
            <person name="Kimura M."/>
            <person name="Morikawa S."/>
            <person name="Maeda K."/>
        </authorList>
    </citation>
    <scope>NUCLEOTIDE SEQUENCE</scope>
    <source>
        <strain evidence="2">KC07075</strain>
        <strain evidence="3 5">KC07079</strain>
    </source>
</reference>
<dbReference type="EMBL" id="BQKB01000022">
    <property type="protein sequence ID" value="GJM52937.1"/>
    <property type="molecule type" value="Genomic_DNA"/>
</dbReference>
<dbReference type="AlphaFoldDB" id="A0AAV5AV79"/>
<accession>A0AAV5AV79</accession>
<feature type="transmembrane region" description="Helical" evidence="1">
    <location>
        <begin position="43"/>
        <end position="71"/>
    </location>
</feature>
<dbReference type="Pfam" id="PF07332">
    <property type="entry name" value="Phage_holin_3_6"/>
    <property type="match status" value="1"/>
</dbReference>
<dbReference type="Proteomes" id="UP001208692">
    <property type="component" value="Unassembled WGS sequence"/>
</dbReference>
<protein>
    <recommendedName>
        <fullName evidence="6">Phage holin family protein</fullName>
    </recommendedName>
</protein>
<dbReference type="InterPro" id="IPR009937">
    <property type="entry name" value="Phage_holin_3_6"/>
</dbReference>
<keyword evidence="1" id="KW-0812">Transmembrane</keyword>
<sequence>MALSELKNTSKNLPAEIESAINSQIEYYKLYSFRVLAKSATGLVNIFIMGLLALAVLFFLAVAGAFALGTLLQSTPLGFLAMALLLSILAIAVYWGRKRFVYKPILQRLSEIYFNKD</sequence>
<evidence type="ECO:0000313" key="4">
    <source>
        <dbReference type="Proteomes" id="UP001207736"/>
    </source>
</evidence>
<feature type="transmembrane region" description="Helical" evidence="1">
    <location>
        <begin position="77"/>
        <end position="96"/>
    </location>
</feature>
<evidence type="ECO:0000313" key="3">
    <source>
        <dbReference type="EMBL" id="GJM52937.1"/>
    </source>
</evidence>
<keyword evidence="1" id="KW-0472">Membrane</keyword>